<evidence type="ECO:0000259" key="2">
    <source>
        <dbReference type="Pfam" id="PF13556"/>
    </source>
</evidence>
<dbReference type="Pfam" id="PF07905">
    <property type="entry name" value="PucR"/>
    <property type="match status" value="1"/>
</dbReference>
<dbReference type="EMBL" id="DVGB01000063">
    <property type="protein sequence ID" value="HIR01684.1"/>
    <property type="molecule type" value="Genomic_DNA"/>
</dbReference>
<organism evidence="3 4">
    <name type="scientific">Candidatus Aveggerthella stercoripullorum</name>
    <dbReference type="NCBI Taxonomy" id="2840688"/>
    <lineage>
        <taxon>Bacteria</taxon>
        <taxon>Bacillati</taxon>
        <taxon>Actinomycetota</taxon>
        <taxon>Coriobacteriia</taxon>
        <taxon>Eggerthellales</taxon>
        <taxon>Eggerthellaceae</taxon>
        <taxon>Eggerthellaceae incertae sedis</taxon>
        <taxon>Candidatus Aveggerthella</taxon>
    </lineage>
</organism>
<dbReference type="InterPro" id="IPR025736">
    <property type="entry name" value="PucR_C-HTH_dom"/>
</dbReference>
<dbReference type="AlphaFoldDB" id="A0A9D1D306"/>
<dbReference type="InterPro" id="IPR051448">
    <property type="entry name" value="CdaR-like_regulators"/>
</dbReference>
<dbReference type="InterPro" id="IPR042070">
    <property type="entry name" value="PucR_C-HTH_sf"/>
</dbReference>
<dbReference type="Proteomes" id="UP000824261">
    <property type="component" value="Unassembled WGS sequence"/>
</dbReference>
<dbReference type="Gene3D" id="1.10.10.2840">
    <property type="entry name" value="PucR C-terminal helix-turn-helix domain"/>
    <property type="match status" value="1"/>
</dbReference>
<evidence type="ECO:0000313" key="4">
    <source>
        <dbReference type="Proteomes" id="UP000824261"/>
    </source>
</evidence>
<dbReference type="InterPro" id="IPR012914">
    <property type="entry name" value="PucR_dom"/>
</dbReference>
<evidence type="ECO:0000313" key="3">
    <source>
        <dbReference type="EMBL" id="HIR01684.1"/>
    </source>
</evidence>
<comment type="caution">
    <text evidence="3">The sequence shown here is derived from an EMBL/GenBank/DDBJ whole genome shotgun (WGS) entry which is preliminary data.</text>
</comment>
<proteinExistence type="predicted"/>
<reference evidence="3" key="2">
    <citation type="journal article" date="2021" name="PeerJ">
        <title>Extensive microbial diversity within the chicken gut microbiome revealed by metagenomics and culture.</title>
        <authorList>
            <person name="Gilroy R."/>
            <person name="Ravi A."/>
            <person name="Getino M."/>
            <person name="Pursley I."/>
            <person name="Horton D.L."/>
            <person name="Alikhan N.F."/>
            <person name="Baker D."/>
            <person name="Gharbi K."/>
            <person name="Hall N."/>
            <person name="Watson M."/>
            <person name="Adriaenssens E.M."/>
            <person name="Foster-Nyarko E."/>
            <person name="Jarju S."/>
            <person name="Secka A."/>
            <person name="Antonio M."/>
            <person name="Oren A."/>
            <person name="Chaudhuri R.R."/>
            <person name="La Ragione R."/>
            <person name="Hildebrand F."/>
            <person name="Pallen M.J."/>
        </authorList>
    </citation>
    <scope>NUCLEOTIDE SEQUENCE</scope>
    <source>
        <strain evidence="3">ChiGjej1B1-2707</strain>
    </source>
</reference>
<feature type="domain" description="Purine catabolism PurC-like" evidence="1">
    <location>
        <begin position="8"/>
        <end position="125"/>
    </location>
</feature>
<dbReference type="PANTHER" id="PTHR33744">
    <property type="entry name" value="CARBOHYDRATE DIACID REGULATOR"/>
    <property type="match status" value="1"/>
</dbReference>
<accession>A0A9D1D306</accession>
<sequence length="395" mass="44668">MSITLSAILELPLLQEVRVVAGVNGLSNRVDGISLFESPGSEQWLSQRSLVLNNSFILQYFEDEPEKLAEILYDSNVAGIMFKADRFFPLPPRFLERADALDLPVITFPNWLSAGQLISAISYEIMRNEVHDFSIPLVDEFLRDLTFQNEDRATLRKKMSMLGWEEGKTIGLAILYDCPVPDNEKDAFLSVLEANGFPHGFSQGTNRVIFSDMDGTKNPSKELTERSNALIAELERTHPRADGNGWLLGMGAVYPSLSLLSASYHEAKTALLAGIAESLVGVIDFRRLGFLGVLFGAKNWHYTEIIVNRILSLLKEHDEEHDTEFVKTLYSYAMNNQSAEKTAQDLFVHRNTVNYRLRSINKIIMDLFIDSTAALNMDMLCHIIRWFSASRENMF</sequence>
<evidence type="ECO:0000259" key="1">
    <source>
        <dbReference type="Pfam" id="PF07905"/>
    </source>
</evidence>
<name>A0A9D1D306_9ACTN</name>
<reference evidence="3" key="1">
    <citation type="submission" date="2020-10" db="EMBL/GenBank/DDBJ databases">
        <authorList>
            <person name="Gilroy R."/>
        </authorList>
    </citation>
    <scope>NUCLEOTIDE SEQUENCE</scope>
    <source>
        <strain evidence="3">ChiGjej1B1-2707</strain>
    </source>
</reference>
<feature type="domain" description="PucR C-terminal helix-turn-helix" evidence="2">
    <location>
        <begin position="326"/>
        <end position="363"/>
    </location>
</feature>
<gene>
    <name evidence="3" type="ORF">IAA69_05410</name>
</gene>
<protein>
    <submittedName>
        <fullName evidence="3">PucR family transcriptional regulator ligand-binding domain-containing protein</fullName>
    </submittedName>
</protein>
<dbReference type="Pfam" id="PF13556">
    <property type="entry name" value="HTH_30"/>
    <property type="match status" value="1"/>
</dbReference>